<dbReference type="RefSeq" id="WP_169119188.1">
    <property type="nucleotide sequence ID" value="NZ_CP059467.1"/>
</dbReference>
<accession>A0ABX1NSS0</accession>
<gene>
    <name evidence="1" type="ORF">GPA24_05590</name>
</gene>
<dbReference type="InterPro" id="IPR035069">
    <property type="entry name" value="TTHA1013/TTHA0281-like"/>
</dbReference>
<dbReference type="SUPFAM" id="SSF143100">
    <property type="entry name" value="TTHA1013/TTHA0281-like"/>
    <property type="match status" value="1"/>
</dbReference>
<dbReference type="Pfam" id="PF05534">
    <property type="entry name" value="HicB"/>
    <property type="match status" value="1"/>
</dbReference>
<evidence type="ECO:0000313" key="2">
    <source>
        <dbReference type="Proteomes" id="UP000633943"/>
    </source>
</evidence>
<sequence>MSVDHYTYRVTWSPEDGEHVGLCAEFPSLSWLAETPEAALKGIRQVVADVVAEMQTAGEKIPSPIAEKHYSGEFRVRIPPEVHRALAMQAAEQGVSLNRLASAKLAA</sequence>
<protein>
    <submittedName>
        <fullName evidence="1">Toxin-antitoxin system HicB family antitoxin</fullName>
    </submittedName>
</protein>
<organism evidence="1 2">
    <name type="scientific">Aromatoleum bremense</name>
    <dbReference type="NCBI Taxonomy" id="76115"/>
    <lineage>
        <taxon>Bacteria</taxon>
        <taxon>Pseudomonadati</taxon>
        <taxon>Pseudomonadota</taxon>
        <taxon>Betaproteobacteria</taxon>
        <taxon>Rhodocyclales</taxon>
        <taxon>Rhodocyclaceae</taxon>
        <taxon>Aromatoleum</taxon>
    </lineage>
</organism>
<proteinExistence type="predicted"/>
<name>A0ABX1NSS0_9RHOO</name>
<evidence type="ECO:0000313" key="1">
    <source>
        <dbReference type="EMBL" id="NMG15024.1"/>
    </source>
</evidence>
<dbReference type="SUPFAM" id="SSF47598">
    <property type="entry name" value="Ribbon-helix-helix"/>
    <property type="match status" value="1"/>
</dbReference>
<reference evidence="1 2" key="1">
    <citation type="submission" date="2019-12" db="EMBL/GenBank/DDBJ databases">
        <title>Comparative genomics gives insights into the taxonomy of the Azoarcus-Aromatoleum group and reveals separate origins of nif in the plant-associated Azoarcus and non-plant-associated Aromatoleum sub-groups.</title>
        <authorList>
            <person name="Lafos M."/>
            <person name="Maluk M."/>
            <person name="Batista M."/>
            <person name="Junghare M."/>
            <person name="Carmona M."/>
            <person name="Faoro H."/>
            <person name="Cruz L.M."/>
            <person name="Battistoni F."/>
            <person name="De Souza E."/>
            <person name="Pedrosa F."/>
            <person name="Chen W.-M."/>
            <person name="Poole P.S."/>
            <person name="Dixon R.A."/>
            <person name="James E.K."/>
        </authorList>
    </citation>
    <scope>NUCLEOTIDE SEQUENCE [LARGE SCALE GENOMIC DNA]</scope>
    <source>
        <strain evidence="1 2">PbN1</strain>
    </source>
</reference>
<dbReference type="EMBL" id="WTVP01000010">
    <property type="protein sequence ID" value="NMG15024.1"/>
    <property type="molecule type" value="Genomic_DNA"/>
</dbReference>
<dbReference type="Gene3D" id="3.30.160.250">
    <property type="match status" value="1"/>
</dbReference>
<keyword evidence="2" id="KW-1185">Reference proteome</keyword>
<dbReference type="InterPro" id="IPR008651">
    <property type="entry name" value="Uncharacterised_HicB"/>
</dbReference>
<dbReference type="Proteomes" id="UP000633943">
    <property type="component" value="Unassembled WGS sequence"/>
</dbReference>
<comment type="caution">
    <text evidence="1">The sequence shown here is derived from an EMBL/GenBank/DDBJ whole genome shotgun (WGS) entry which is preliminary data.</text>
</comment>
<dbReference type="InterPro" id="IPR010985">
    <property type="entry name" value="Ribbon_hlx_hlx"/>
</dbReference>